<keyword evidence="2" id="KW-0472">Membrane</keyword>
<reference evidence="3 4" key="1">
    <citation type="journal article" date="2016" name="Nat. Commun.">
        <title>Thousands of microbial genomes shed light on interconnected biogeochemical processes in an aquifer system.</title>
        <authorList>
            <person name="Anantharaman K."/>
            <person name="Brown C.T."/>
            <person name="Hug L.A."/>
            <person name="Sharon I."/>
            <person name="Castelle C.J."/>
            <person name="Probst A.J."/>
            <person name="Thomas B.C."/>
            <person name="Singh A."/>
            <person name="Wilkins M.J."/>
            <person name="Karaoz U."/>
            <person name="Brodie E.L."/>
            <person name="Williams K.H."/>
            <person name="Hubbard S.S."/>
            <person name="Banfield J.F."/>
        </authorList>
    </citation>
    <scope>NUCLEOTIDE SEQUENCE [LARGE SCALE GENOMIC DNA]</scope>
</reference>
<feature type="transmembrane region" description="Helical" evidence="2">
    <location>
        <begin position="12"/>
        <end position="30"/>
    </location>
</feature>
<keyword evidence="2" id="KW-0812">Transmembrane</keyword>
<accession>A0A1F7RWU1</accession>
<keyword evidence="2" id="KW-1133">Transmembrane helix</keyword>
<sequence>MRIVTRSELKRIVFIPVISIIWLVTGYSFISAENTGENPINEMIDKFFSQLDSHFIEKKGSVIKVDNETVYINLGKNENITPGMQFNLYREGEEIHDPSNPNSCGYVMDFISSITIDLVQDSISSGSSASRENTGLMPVEGDVVITRQPFLKIGFTYQDNELYVGNNLLHVIGEILSYMCEKTGRYTVLPPEKFHEALQTGDGSDNWKQKILKTANWLNIDVIVALQLTQTEWDLGLNGYLLSVKDQRVIDFILSTMPKNPQISSILNDIQKKELPTTSSNFFSILPEISLRGSVLDACSHDINLDGKDELFVLMPEEFHIYFFSDGAFSETMIIKFPDKRYSDINQKIIMGKILVLDLDNDGVAECYARTSKFSVGYRWIYQEDSFRLYDYFYGYPIGVDITSNGDALLLAKNINGKDYFSGDLFYKYPGDGKLRSLTDPDRNFDPFYNFCTVYDPTTKNLTRIFLDVDNHIQFVTSAGGAYIQDREFGTGMAVGDIDNDHNPDFFVSSSSFPEEDDWVYWYEIEGNQIQLHWQSEPEKGSIYVLTIGDCDGNGKKDLIVFREYSSNLKITTTMKVYSN</sequence>
<dbReference type="Gene3D" id="2.40.10.410">
    <property type="entry name" value="FlgT, C-terminal domain"/>
    <property type="match status" value="1"/>
</dbReference>
<dbReference type="Proteomes" id="UP000179266">
    <property type="component" value="Unassembled WGS sequence"/>
</dbReference>
<evidence type="ECO:0008006" key="5">
    <source>
        <dbReference type="Google" id="ProtNLM"/>
    </source>
</evidence>
<dbReference type="InterPro" id="IPR013517">
    <property type="entry name" value="FG-GAP"/>
</dbReference>
<dbReference type="Gene3D" id="2.130.10.130">
    <property type="entry name" value="Integrin alpha, N-terminal"/>
    <property type="match status" value="1"/>
</dbReference>
<comment type="caution">
    <text evidence="3">The sequence shown here is derived from an EMBL/GenBank/DDBJ whole genome shotgun (WGS) entry which is preliminary data.</text>
</comment>
<evidence type="ECO:0000256" key="2">
    <source>
        <dbReference type="SAM" id="Phobius"/>
    </source>
</evidence>
<gene>
    <name evidence="3" type="ORF">A2161_16675</name>
</gene>
<dbReference type="Pfam" id="PF13517">
    <property type="entry name" value="FG-GAP_3"/>
    <property type="match status" value="1"/>
</dbReference>
<dbReference type="InterPro" id="IPR038165">
    <property type="entry name" value="FlgT_C_sf"/>
</dbReference>
<dbReference type="EMBL" id="MGDD01000151">
    <property type="protein sequence ID" value="OGL46012.1"/>
    <property type="molecule type" value="Genomic_DNA"/>
</dbReference>
<name>A0A1F7RWU1_9BACT</name>
<dbReference type="AlphaFoldDB" id="A0A1F7RWU1"/>
<evidence type="ECO:0000313" key="4">
    <source>
        <dbReference type="Proteomes" id="UP000179266"/>
    </source>
</evidence>
<evidence type="ECO:0000313" key="3">
    <source>
        <dbReference type="EMBL" id="OGL46012.1"/>
    </source>
</evidence>
<proteinExistence type="predicted"/>
<dbReference type="InterPro" id="IPR028994">
    <property type="entry name" value="Integrin_alpha_N"/>
</dbReference>
<dbReference type="SUPFAM" id="SSF69318">
    <property type="entry name" value="Integrin alpha N-terminal domain"/>
    <property type="match status" value="1"/>
</dbReference>
<keyword evidence="1" id="KW-0732">Signal</keyword>
<protein>
    <recommendedName>
        <fullName evidence="5">VCBS repeat-containing protein</fullName>
    </recommendedName>
</protein>
<organism evidence="3 4">
    <name type="scientific">Candidatus Schekmanbacteria bacterium RBG_13_48_7</name>
    <dbReference type="NCBI Taxonomy" id="1817878"/>
    <lineage>
        <taxon>Bacteria</taxon>
        <taxon>Candidatus Schekmaniibacteriota</taxon>
    </lineage>
</organism>
<evidence type="ECO:0000256" key="1">
    <source>
        <dbReference type="ARBA" id="ARBA00022729"/>
    </source>
</evidence>